<sequence length="162" mass="18423">MQMLEMMMNGTMNMDMMRMYFHFSSNVPHLLFRTWTVQTDAGLVGAIVFSFALGVLYEGFKTAKDIITKRAQTFDLPPRHHSLSESGSDLHTFIPHRRVKLWLMRVLLSVLRTVEIGMAYILMLLAMTYNGWIFLSVCFGAGAGFFVFLPLRPSSSSDDHCG</sequence>
<dbReference type="PANTHER" id="PTHR12483">
    <property type="entry name" value="SOLUTE CARRIER FAMILY 31 COPPER TRANSPORTERS"/>
    <property type="match status" value="1"/>
</dbReference>
<keyword evidence="1 4" id="KW-0812">Transmembrane</keyword>
<comment type="caution">
    <text evidence="5">The sequence shown here is derived from an EMBL/GenBank/DDBJ whole genome shotgun (WGS) entry which is preliminary data.</text>
</comment>
<feature type="transmembrane region" description="Helical" evidence="4">
    <location>
        <begin position="132"/>
        <end position="151"/>
    </location>
</feature>
<evidence type="ECO:0000256" key="4">
    <source>
        <dbReference type="RuleBase" id="RU367022"/>
    </source>
</evidence>
<keyword evidence="6" id="KW-1185">Reference proteome</keyword>
<accession>A0AA35WXM2</accession>
<evidence type="ECO:0000256" key="3">
    <source>
        <dbReference type="ARBA" id="ARBA00023136"/>
    </source>
</evidence>
<keyword evidence="4" id="KW-0813">Transport</keyword>
<dbReference type="AlphaFoldDB" id="A0AA35WXM2"/>
<dbReference type="GO" id="GO:0005375">
    <property type="term" value="F:copper ion transmembrane transporter activity"/>
    <property type="evidence" value="ECO:0007669"/>
    <property type="project" value="UniProtKB-UniRule"/>
</dbReference>
<dbReference type="PANTHER" id="PTHR12483:SF8">
    <property type="entry name" value="PROTEIN SLC31A2"/>
    <property type="match status" value="1"/>
</dbReference>
<keyword evidence="4" id="KW-0187">Copper transport</keyword>
<comment type="subcellular location">
    <subcellularLocation>
        <location evidence="4">Membrane</location>
        <topology evidence="4">Multi-pass membrane protein</topology>
    </subcellularLocation>
</comment>
<keyword evidence="4" id="KW-0406">Ion transport</keyword>
<dbReference type="Pfam" id="PF04145">
    <property type="entry name" value="Ctr"/>
    <property type="match status" value="1"/>
</dbReference>
<reference evidence="5" key="1">
    <citation type="submission" date="2023-03" db="EMBL/GenBank/DDBJ databases">
        <authorList>
            <person name="Steffen K."/>
            <person name="Cardenas P."/>
        </authorList>
    </citation>
    <scope>NUCLEOTIDE SEQUENCE</scope>
</reference>
<proteinExistence type="inferred from homology"/>
<feature type="transmembrane region" description="Helical" evidence="4">
    <location>
        <begin position="106"/>
        <end position="126"/>
    </location>
</feature>
<keyword evidence="3 4" id="KW-0472">Membrane</keyword>
<evidence type="ECO:0000256" key="2">
    <source>
        <dbReference type="ARBA" id="ARBA00022989"/>
    </source>
</evidence>
<keyword evidence="4" id="KW-0186">Copper</keyword>
<evidence type="ECO:0000313" key="6">
    <source>
        <dbReference type="Proteomes" id="UP001174909"/>
    </source>
</evidence>
<keyword evidence="2 4" id="KW-1133">Transmembrane helix</keyword>
<evidence type="ECO:0000256" key="1">
    <source>
        <dbReference type="ARBA" id="ARBA00022692"/>
    </source>
</evidence>
<dbReference type="GO" id="GO:0016020">
    <property type="term" value="C:membrane"/>
    <property type="evidence" value="ECO:0007669"/>
    <property type="project" value="UniProtKB-SubCell"/>
</dbReference>
<evidence type="ECO:0000313" key="5">
    <source>
        <dbReference type="EMBL" id="CAI8030327.1"/>
    </source>
</evidence>
<organism evidence="5 6">
    <name type="scientific">Geodia barretti</name>
    <name type="common">Barrett's horny sponge</name>
    <dbReference type="NCBI Taxonomy" id="519541"/>
    <lineage>
        <taxon>Eukaryota</taxon>
        <taxon>Metazoa</taxon>
        <taxon>Porifera</taxon>
        <taxon>Demospongiae</taxon>
        <taxon>Heteroscleromorpha</taxon>
        <taxon>Tetractinellida</taxon>
        <taxon>Astrophorina</taxon>
        <taxon>Geodiidae</taxon>
        <taxon>Geodia</taxon>
    </lineage>
</organism>
<gene>
    <name evidence="5" type="ORF">GBAR_LOCUS17195</name>
</gene>
<protein>
    <recommendedName>
        <fullName evidence="4">Copper transport protein</fullName>
    </recommendedName>
</protein>
<comment type="similarity">
    <text evidence="4">Belongs to the copper transporter (Ctr) (TC 1.A.56) family. SLC31A subfamily.</text>
</comment>
<dbReference type="EMBL" id="CASHTH010002471">
    <property type="protein sequence ID" value="CAI8030327.1"/>
    <property type="molecule type" value="Genomic_DNA"/>
</dbReference>
<feature type="transmembrane region" description="Helical" evidence="4">
    <location>
        <begin position="43"/>
        <end position="60"/>
    </location>
</feature>
<name>A0AA35WXM2_GEOBA</name>
<dbReference type="Proteomes" id="UP001174909">
    <property type="component" value="Unassembled WGS sequence"/>
</dbReference>
<dbReference type="InterPro" id="IPR007274">
    <property type="entry name" value="Cop_transporter"/>
</dbReference>